<gene>
    <name evidence="1" type="ORF">I3842_14G135000</name>
</gene>
<dbReference type="AlphaFoldDB" id="A0A922ADQ8"/>
<reference evidence="1" key="1">
    <citation type="submission" date="2021-01" db="EMBL/GenBank/DDBJ databases">
        <authorList>
            <person name="Lovell J.T."/>
            <person name="Bentley N."/>
            <person name="Bhattarai G."/>
            <person name="Jenkins J.W."/>
            <person name="Sreedasyam A."/>
            <person name="Alarcon Y."/>
            <person name="Bock C."/>
            <person name="Boston L."/>
            <person name="Carlson J."/>
            <person name="Cervantes K."/>
            <person name="Clermont K."/>
            <person name="Krom N."/>
            <person name="Kubenka K."/>
            <person name="Mamidi S."/>
            <person name="Mattison C."/>
            <person name="Monteros M."/>
            <person name="Pisani C."/>
            <person name="Plott C."/>
            <person name="Rajasekar S."/>
            <person name="Rhein H.S."/>
            <person name="Rohla C."/>
            <person name="Song M."/>
            <person name="Hilaire R.S."/>
            <person name="Shu S."/>
            <person name="Wells L."/>
            <person name="Wang X."/>
            <person name="Webber J."/>
            <person name="Heerema R.J."/>
            <person name="Klein P."/>
            <person name="Conner P."/>
            <person name="Grauke L."/>
            <person name="Grimwood J."/>
            <person name="Schmutz J."/>
            <person name="Randall J.J."/>
        </authorList>
    </citation>
    <scope>NUCLEOTIDE SEQUENCE</scope>
    <source>
        <tissue evidence="1">Leaf</tissue>
    </source>
</reference>
<evidence type="ECO:0000313" key="2">
    <source>
        <dbReference type="Proteomes" id="UP000811246"/>
    </source>
</evidence>
<organism evidence="1 2">
    <name type="scientific">Carya illinoinensis</name>
    <name type="common">Pecan</name>
    <dbReference type="NCBI Taxonomy" id="32201"/>
    <lineage>
        <taxon>Eukaryota</taxon>
        <taxon>Viridiplantae</taxon>
        <taxon>Streptophyta</taxon>
        <taxon>Embryophyta</taxon>
        <taxon>Tracheophyta</taxon>
        <taxon>Spermatophyta</taxon>
        <taxon>Magnoliopsida</taxon>
        <taxon>eudicotyledons</taxon>
        <taxon>Gunneridae</taxon>
        <taxon>Pentapetalae</taxon>
        <taxon>rosids</taxon>
        <taxon>fabids</taxon>
        <taxon>Fagales</taxon>
        <taxon>Juglandaceae</taxon>
        <taxon>Carya</taxon>
    </lineage>
</organism>
<evidence type="ECO:0000313" key="1">
    <source>
        <dbReference type="EMBL" id="KAG6679507.1"/>
    </source>
</evidence>
<accession>A0A922ADQ8</accession>
<dbReference type="EMBL" id="CM031838">
    <property type="protein sequence ID" value="KAG6679507.1"/>
    <property type="molecule type" value="Genomic_DNA"/>
</dbReference>
<protein>
    <submittedName>
        <fullName evidence="1">Uncharacterized protein</fullName>
    </submittedName>
</protein>
<comment type="caution">
    <text evidence="1">The sequence shown here is derived from an EMBL/GenBank/DDBJ whole genome shotgun (WGS) entry which is preliminary data.</text>
</comment>
<name>A0A922ADQ8_CARIL</name>
<dbReference type="Proteomes" id="UP000811246">
    <property type="component" value="Chromosome 14"/>
</dbReference>
<proteinExistence type="predicted"/>
<sequence length="81" mass="9525">MESKPLRNSGDERLEEIFFENFWITSENLCQPRNSRTESRTNFFFLSCGCEKVSVNTTPNSFSCYDWEGIFGFKSFDANHF</sequence>